<feature type="region of interest" description="Disordered" evidence="1">
    <location>
        <begin position="1"/>
        <end position="82"/>
    </location>
</feature>
<evidence type="ECO:0000313" key="2">
    <source>
        <dbReference type="EMBL" id="PHJ14794.1"/>
    </source>
</evidence>
<feature type="compositionally biased region" description="Gly residues" evidence="1">
    <location>
        <begin position="1"/>
        <end position="11"/>
    </location>
</feature>
<feature type="compositionally biased region" description="Polar residues" evidence="1">
    <location>
        <begin position="49"/>
        <end position="69"/>
    </location>
</feature>
<keyword evidence="3" id="KW-1185">Reference proteome</keyword>
<dbReference type="RefSeq" id="XP_067916529.1">
    <property type="nucleotide sequence ID" value="XM_068071495.1"/>
</dbReference>
<dbReference type="GeneID" id="94434706"/>
<evidence type="ECO:0000256" key="1">
    <source>
        <dbReference type="SAM" id="MobiDB-lite"/>
    </source>
</evidence>
<accession>A0A2C6KEF9</accession>
<feature type="compositionally biased region" description="Gly residues" evidence="1">
    <location>
        <begin position="72"/>
        <end position="82"/>
    </location>
</feature>
<protein>
    <submittedName>
        <fullName evidence="2">Uncharacterized protein</fullName>
    </submittedName>
</protein>
<sequence>MSQPGVGGGLLSGHNPQQQHHVHHHALQGGGGGGAQPPHAGGSLGRGSSGENLLHLSSYQHPSLSSFHQQAGAGGGRSGAVG</sequence>
<dbReference type="EMBL" id="MIGC01011275">
    <property type="protein sequence ID" value="PHJ14794.1"/>
    <property type="molecule type" value="Genomic_DNA"/>
</dbReference>
<dbReference type="Proteomes" id="UP000221165">
    <property type="component" value="Unassembled WGS sequence"/>
</dbReference>
<name>A0A2C6KEF9_9APIC</name>
<gene>
    <name evidence="2" type="ORF">CSUI_011396</name>
</gene>
<proteinExistence type="predicted"/>
<dbReference type="VEuPathDB" id="ToxoDB:CSUI_011396"/>
<organism evidence="2 3">
    <name type="scientific">Cystoisospora suis</name>
    <dbReference type="NCBI Taxonomy" id="483139"/>
    <lineage>
        <taxon>Eukaryota</taxon>
        <taxon>Sar</taxon>
        <taxon>Alveolata</taxon>
        <taxon>Apicomplexa</taxon>
        <taxon>Conoidasida</taxon>
        <taxon>Coccidia</taxon>
        <taxon>Eucoccidiorida</taxon>
        <taxon>Eimeriorina</taxon>
        <taxon>Sarcocystidae</taxon>
        <taxon>Cystoisospora</taxon>
    </lineage>
</organism>
<reference evidence="2 3" key="1">
    <citation type="journal article" date="2017" name="Int. J. Parasitol.">
        <title>The genome of the protozoan parasite Cystoisospora suis and a reverse vaccinology approach to identify vaccine candidates.</title>
        <authorList>
            <person name="Palmieri N."/>
            <person name="Shrestha A."/>
            <person name="Ruttkowski B."/>
            <person name="Beck T."/>
            <person name="Vogl C."/>
            <person name="Tomley F."/>
            <person name="Blake D.P."/>
            <person name="Joachim A."/>
        </authorList>
    </citation>
    <scope>NUCLEOTIDE SEQUENCE [LARGE SCALE GENOMIC DNA]</scope>
    <source>
        <strain evidence="2 3">Wien I</strain>
    </source>
</reference>
<dbReference type="AlphaFoldDB" id="A0A2C6KEF9"/>
<feature type="non-terminal residue" evidence="2">
    <location>
        <position position="82"/>
    </location>
</feature>
<evidence type="ECO:0000313" key="3">
    <source>
        <dbReference type="Proteomes" id="UP000221165"/>
    </source>
</evidence>
<comment type="caution">
    <text evidence="2">The sequence shown here is derived from an EMBL/GenBank/DDBJ whole genome shotgun (WGS) entry which is preliminary data.</text>
</comment>